<dbReference type="Proteomes" id="UP000603317">
    <property type="component" value="Unassembled WGS sequence"/>
</dbReference>
<dbReference type="InterPro" id="IPR004358">
    <property type="entry name" value="Sig_transdc_His_kin-like_C"/>
</dbReference>
<name>A0ABQ1F4B4_9SPHN</name>
<evidence type="ECO:0000256" key="4">
    <source>
        <dbReference type="ARBA" id="ARBA00022679"/>
    </source>
</evidence>
<dbReference type="PANTHER" id="PTHR45453">
    <property type="entry name" value="PHOSPHATE REGULON SENSOR PROTEIN PHOR"/>
    <property type="match status" value="1"/>
</dbReference>
<sequence length="394" mass="43179">MSGPGRIMAGALAALVGMIFMVASGAGFELALAIGVLWLASLFLVQPSNPDDILSDDDHHFDDEAIEHLLEPLSTPLLFVEHMRVTRANAAAREVLGAHIVGQDARVALRHPEAIAMLHGEDEQEVRIQGLVSPRSVWDLRRRPVGRDRILLELVNRSSEADLSRAHTDFVANASHELRTPLSSILGYVEILADPEAQPDEEKRFKFLAVIEREARRMQSLVSDLMSLSRVEASKHERPAKPIDLGPLVQRAARDGAGPDRQDRVTFRSPRDFTVLGDPEQLEQVVRNLVENGLKYGDAEKGVSVTLSPGPRDSVILAVEDRGPGIAPEHVPHLTRRFYRTDPGRSRASGGTGLGLAIVKHIVERHQGRLDIDSVLGEGTTVRIRLPTIDASPT</sequence>
<dbReference type="InterPro" id="IPR050351">
    <property type="entry name" value="BphY/WalK/GraS-like"/>
</dbReference>
<dbReference type="RefSeq" id="WP_188641109.1">
    <property type="nucleotide sequence ID" value="NZ_BMID01000001.1"/>
</dbReference>
<keyword evidence="7" id="KW-0812">Transmembrane</keyword>
<evidence type="ECO:0000256" key="2">
    <source>
        <dbReference type="ARBA" id="ARBA00012438"/>
    </source>
</evidence>
<keyword evidence="4" id="KW-0808">Transferase</keyword>
<proteinExistence type="predicted"/>
<dbReference type="CDD" id="cd00082">
    <property type="entry name" value="HisKA"/>
    <property type="match status" value="1"/>
</dbReference>
<feature type="transmembrane region" description="Helical" evidence="7">
    <location>
        <begin position="12"/>
        <end position="45"/>
    </location>
</feature>
<keyword evidence="10" id="KW-1185">Reference proteome</keyword>
<dbReference type="Pfam" id="PF00512">
    <property type="entry name" value="HisKA"/>
    <property type="match status" value="1"/>
</dbReference>
<dbReference type="SMART" id="SM00387">
    <property type="entry name" value="HATPase_c"/>
    <property type="match status" value="1"/>
</dbReference>
<keyword evidence="3" id="KW-0597">Phosphoprotein</keyword>
<dbReference type="CDD" id="cd00075">
    <property type="entry name" value="HATPase"/>
    <property type="match status" value="1"/>
</dbReference>
<feature type="domain" description="Histidine kinase" evidence="8">
    <location>
        <begin position="173"/>
        <end position="390"/>
    </location>
</feature>
<keyword evidence="6" id="KW-0902">Two-component regulatory system</keyword>
<gene>
    <name evidence="9" type="primary">phoR</name>
    <name evidence="9" type="ORF">GCM10010923_03960</name>
</gene>
<dbReference type="InterPro" id="IPR005467">
    <property type="entry name" value="His_kinase_dom"/>
</dbReference>
<dbReference type="Pfam" id="PF02518">
    <property type="entry name" value="HATPase_c"/>
    <property type="match status" value="1"/>
</dbReference>
<dbReference type="PANTHER" id="PTHR45453:SF1">
    <property type="entry name" value="PHOSPHATE REGULON SENSOR PROTEIN PHOR"/>
    <property type="match status" value="1"/>
</dbReference>
<organism evidence="9 10">
    <name type="scientific">Blastomonas marina</name>
    <dbReference type="NCBI Taxonomy" id="1867408"/>
    <lineage>
        <taxon>Bacteria</taxon>
        <taxon>Pseudomonadati</taxon>
        <taxon>Pseudomonadota</taxon>
        <taxon>Alphaproteobacteria</taxon>
        <taxon>Sphingomonadales</taxon>
        <taxon>Sphingomonadaceae</taxon>
        <taxon>Blastomonas</taxon>
    </lineage>
</organism>
<dbReference type="PRINTS" id="PR00344">
    <property type="entry name" value="BCTRLSENSOR"/>
</dbReference>
<dbReference type="Gene3D" id="3.30.565.10">
    <property type="entry name" value="Histidine kinase-like ATPase, C-terminal domain"/>
    <property type="match status" value="1"/>
</dbReference>
<dbReference type="SMART" id="SM00388">
    <property type="entry name" value="HisKA"/>
    <property type="match status" value="1"/>
</dbReference>
<dbReference type="SUPFAM" id="SSF55874">
    <property type="entry name" value="ATPase domain of HSP90 chaperone/DNA topoisomerase II/histidine kinase"/>
    <property type="match status" value="1"/>
</dbReference>
<dbReference type="GO" id="GO:0016301">
    <property type="term" value="F:kinase activity"/>
    <property type="evidence" value="ECO:0007669"/>
    <property type="project" value="UniProtKB-KW"/>
</dbReference>
<dbReference type="Gene3D" id="1.10.287.130">
    <property type="match status" value="1"/>
</dbReference>
<comment type="catalytic activity">
    <reaction evidence="1">
        <text>ATP + protein L-histidine = ADP + protein N-phospho-L-histidine.</text>
        <dbReference type="EC" id="2.7.13.3"/>
    </reaction>
</comment>
<evidence type="ECO:0000256" key="7">
    <source>
        <dbReference type="SAM" id="Phobius"/>
    </source>
</evidence>
<evidence type="ECO:0000313" key="10">
    <source>
        <dbReference type="Proteomes" id="UP000603317"/>
    </source>
</evidence>
<keyword evidence="7" id="KW-1133">Transmembrane helix</keyword>
<dbReference type="EC" id="2.7.13.3" evidence="2"/>
<keyword evidence="7" id="KW-0472">Membrane</keyword>
<protein>
    <recommendedName>
        <fullName evidence="2">histidine kinase</fullName>
        <ecNumber evidence="2">2.7.13.3</ecNumber>
    </recommendedName>
</protein>
<evidence type="ECO:0000256" key="1">
    <source>
        <dbReference type="ARBA" id="ARBA00000085"/>
    </source>
</evidence>
<dbReference type="InterPro" id="IPR036097">
    <property type="entry name" value="HisK_dim/P_sf"/>
</dbReference>
<evidence type="ECO:0000313" key="9">
    <source>
        <dbReference type="EMBL" id="GFZ98928.1"/>
    </source>
</evidence>
<evidence type="ECO:0000256" key="3">
    <source>
        <dbReference type="ARBA" id="ARBA00022553"/>
    </source>
</evidence>
<evidence type="ECO:0000256" key="5">
    <source>
        <dbReference type="ARBA" id="ARBA00022777"/>
    </source>
</evidence>
<evidence type="ECO:0000259" key="8">
    <source>
        <dbReference type="PROSITE" id="PS50109"/>
    </source>
</evidence>
<dbReference type="PROSITE" id="PS50109">
    <property type="entry name" value="HIS_KIN"/>
    <property type="match status" value="1"/>
</dbReference>
<keyword evidence="5 9" id="KW-0418">Kinase</keyword>
<dbReference type="EMBL" id="BMID01000001">
    <property type="protein sequence ID" value="GFZ98928.1"/>
    <property type="molecule type" value="Genomic_DNA"/>
</dbReference>
<evidence type="ECO:0000256" key="6">
    <source>
        <dbReference type="ARBA" id="ARBA00023012"/>
    </source>
</evidence>
<dbReference type="InterPro" id="IPR036890">
    <property type="entry name" value="HATPase_C_sf"/>
</dbReference>
<comment type="caution">
    <text evidence="9">The sequence shown here is derived from an EMBL/GenBank/DDBJ whole genome shotgun (WGS) entry which is preliminary data.</text>
</comment>
<reference evidence="10" key="1">
    <citation type="journal article" date="2019" name="Int. J. Syst. Evol. Microbiol.">
        <title>The Global Catalogue of Microorganisms (GCM) 10K type strain sequencing project: providing services to taxonomists for standard genome sequencing and annotation.</title>
        <authorList>
            <consortium name="The Broad Institute Genomics Platform"/>
            <consortium name="The Broad Institute Genome Sequencing Center for Infectious Disease"/>
            <person name="Wu L."/>
            <person name="Ma J."/>
        </authorList>
    </citation>
    <scope>NUCLEOTIDE SEQUENCE [LARGE SCALE GENOMIC DNA]</scope>
    <source>
        <strain evidence="10">CGMCC 1.15297</strain>
    </source>
</reference>
<dbReference type="SUPFAM" id="SSF47384">
    <property type="entry name" value="Homodimeric domain of signal transducing histidine kinase"/>
    <property type="match status" value="1"/>
</dbReference>
<accession>A0ABQ1F4B4</accession>
<dbReference type="InterPro" id="IPR003661">
    <property type="entry name" value="HisK_dim/P_dom"/>
</dbReference>
<dbReference type="InterPro" id="IPR003594">
    <property type="entry name" value="HATPase_dom"/>
</dbReference>